<feature type="transmembrane region" description="Helical" evidence="11">
    <location>
        <begin position="106"/>
        <end position="127"/>
    </location>
</feature>
<dbReference type="InterPro" id="IPR013518">
    <property type="entry name" value="K_chnl_inward-rec_Kir_cyto"/>
</dbReference>
<dbReference type="Gene3D" id="1.10.287.70">
    <property type="match status" value="1"/>
</dbReference>
<dbReference type="RefSeq" id="WP_168036511.1">
    <property type="nucleotide sequence ID" value="NZ_JAATJH010000002.1"/>
</dbReference>
<evidence type="ECO:0000256" key="11">
    <source>
        <dbReference type="SAM" id="Phobius"/>
    </source>
</evidence>
<evidence type="ECO:0000256" key="8">
    <source>
        <dbReference type="ARBA" id="ARBA00023065"/>
    </source>
</evidence>
<keyword evidence="6" id="KW-0630">Potassium</keyword>
<evidence type="ECO:0000256" key="3">
    <source>
        <dbReference type="ARBA" id="ARBA00022538"/>
    </source>
</evidence>
<comment type="subcellular location">
    <subcellularLocation>
        <location evidence="1">Membrane</location>
        <topology evidence="1">Multi-pass membrane protein</topology>
    </subcellularLocation>
</comment>
<dbReference type="SUPFAM" id="SSF81324">
    <property type="entry name" value="Voltage-gated potassium channels"/>
    <property type="match status" value="1"/>
</dbReference>
<evidence type="ECO:0000256" key="7">
    <source>
        <dbReference type="ARBA" id="ARBA00022989"/>
    </source>
</evidence>
<dbReference type="InterPro" id="IPR016449">
    <property type="entry name" value="K_chnl_inward-rec_Kir"/>
</dbReference>
<feature type="transmembrane region" description="Helical" evidence="11">
    <location>
        <begin position="139"/>
        <end position="163"/>
    </location>
</feature>
<dbReference type="InterPro" id="IPR014756">
    <property type="entry name" value="Ig_E-set"/>
</dbReference>
<keyword evidence="3" id="KW-0633">Potassium transport</keyword>
<evidence type="ECO:0000259" key="12">
    <source>
        <dbReference type="Pfam" id="PF07885"/>
    </source>
</evidence>
<protein>
    <submittedName>
        <fullName evidence="14">Inward rectifier potassium channel</fullName>
    </submittedName>
</protein>
<dbReference type="InterPro" id="IPR041647">
    <property type="entry name" value="IRK_C"/>
</dbReference>
<evidence type="ECO:0000256" key="9">
    <source>
        <dbReference type="ARBA" id="ARBA00023136"/>
    </source>
</evidence>
<feature type="transmembrane region" description="Helical" evidence="11">
    <location>
        <begin position="70"/>
        <end position="94"/>
    </location>
</feature>
<evidence type="ECO:0000256" key="1">
    <source>
        <dbReference type="ARBA" id="ARBA00004141"/>
    </source>
</evidence>
<dbReference type="Pfam" id="PF17655">
    <property type="entry name" value="IRK_C"/>
    <property type="match status" value="1"/>
</dbReference>
<feature type="domain" description="Inward rectifier potassium channel C-terminal" evidence="13">
    <location>
        <begin position="169"/>
        <end position="303"/>
    </location>
</feature>
<dbReference type="GO" id="GO:0034220">
    <property type="term" value="P:monoatomic ion transmembrane transport"/>
    <property type="evidence" value="ECO:0007669"/>
    <property type="project" value="UniProtKB-KW"/>
</dbReference>
<keyword evidence="2" id="KW-0813">Transport</keyword>
<dbReference type="InterPro" id="IPR013099">
    <property type="entry name" value="K_chnl_dom"/>
</dbReference>
<evidence type="ECO:0000313" key="14">
    <source>
        <dbReference type="EMBL" id="NJC25725.1"/>
    </source>
</evidence>
<keyword evidence="10 14" id="KW-0407">Ion channel</keyword>
<keyword evidence="15" id="KW-1185">Reference proteome</keyword>
<keyword evidence="9 11" id="KW-0472">Membrane</keyword>
<dbReference type="Pfam" id="PF07885">
    <property type="entry name" value="Ion_trans_2"/>
    <property type="match status" value="1"/>
</dbReference>
<dbReference type="PANTHER" id="PTHR11767">
    <property type="entry name" value="INWARD RECTIFIER POTASSIUM CHANNEL"/>
    <property type="match status" value="1"/>
</dbReference>
<proteinExistence type="predicted"/>
<evidence type="ECO:0000256" key="2">
    <source>
        <dbReference type="ARBA" id="ARBA00022448"/>
    </source>
</evidence>
<dbReference type="EMBL" id="JAATJH010000002">
    <property type="protein sequence ID" value="NJC25725.1"/>
    <property type="molecule type" value="Genomic_DNA"/>
</dbReference>
<keyword evidence="5" id="KW-0851">Voltage-gated channel</keyword>
<reference evidence="14 15" key="1">
    <citation type="submission" date="2020-03" db="EMBL/GenBank/DDBJ databases">
        <title>Genomic Encyclopedia of Type Strains, Phase IV (KMG-IV): sequencing the most valuable type-strain genomes for metagenomic binning, comparative biology and taxonomic classification.</title>
        <authorList>
            <person name="Goeker M."/>
        </authorList>
    </citation>
    <scope>NUCLEOTIDE SEQUENCE [LARGE SCALE GENOMIC DNA]</scope>
    <source>
        <strain evidence="14 15">DSM 105096</strain>
    </source>
</reference>
<evidence type="ECO:0000256" key="5">
    <source>
        <dbReference type="ARBA" id="ARBA00022882"/>
    </source>
</evidence>
<keyword evidence="7 11" id="KW-1133">Transmembrane helix</keyword>
<name>A0ABX0X8Y3_9BACT</name>
<evidence type="ECO:0000256" key="10">
    <source>
        <dbReference type="ARBA" id="ARBA00023303"/>
    </source>
</evidence>
<evidence type="ECO:0000256" key="4">
    <source>
        <dbReference type="ARBA" id="ARBA00022692"/>
    </source>
</evidence>
<keyword evidence="4 11" id="KW-0812">Transmembrane</keyword>
<dbReference type="Proteomes" id="UP000770785">
    <property type="component" value="Unassembled WGS sequence"/>
</dbReference>
<sequence length="320" mass="36415">MDFESLKDKPAPAPEDRRAPLFNDFGLGGNVGRKPGTRLINNDGSFNVVHRGKTKRDSYKLLMDMSWLKLLATTIFTYVMINLVFSAGFLIIGTNSLSNIDQDWQLWRRALACFFFSIQTFTTVGYGDIAPVGIAANTLASLLALFGWVALAIVTGVFFARFAQPGKMIAFSKKALVAPYNAGGFSLQFRIVNVRDTSLINVTARVMLTWIEEGNRRFSPLVLERDTVPLFPLNWTIVHPIDEKSPIIKWDYETFCRQRAELLITVEGYDQTFSQPIHVQNSYIFDEIAWNARFKPMYLERDSTTEIWLDRLDDLEELGE</sequence>
<evidence type="ECO:0000259" key="13">
    <source>
        <dbReference type="Pfam" id="PF17655"/>
    </source>
</evidence>
<organism evidence="14 15">
    <name type="scientific">Neolewinella antarctica</name>
    <dbReference type="NCBI Taxonomy" id="442734"/>
    <lineage>
        <taxon>Bacteria</taxon>
        <taxon>Pseudomonadati</taxon>
        <taxon>Bacteroidota</taxon>
        <taxon>Saprospiria</taxon>
        <taxon>Saprospirales</taxon>
        <taxon>Lewinellaceae</taxon>
        <taxon>Neolewinella</taxon>
    </lineage>
</organism>
<dbReference type="PRINTS" id="PR01320">
    <property type="entry name" value="KIRCHANNEL"/>
</dbReference>
<dbReference type="Gene3D" id="2.60.40.1400">
    <property type="entry name" value="G protein-activated inward rectifier potassium channel 1"/>
    <property type="match status" value="1"/>
</dbReference>
<dbReference type="PANTHER" id="PTHR11767:SF102">
    <property type="entry name" value="INWARDLY RECTIFYING POTASSIUM CHANNEL 1, ISOFORM F"/>
    <property type="match status" value="1"/>
</dbReference>
<accession>A0ABX0X8Y3</accession>
<dbReference type="SUPFAM" id="SSF81296">
    <property type="entry name" value="E set domains"/>
    <property type="match status" value="1"/>
</dbReference>
<keyword evidence="8" id="KW-0406">Ion transport</keyword>
<feature type="domain" description="Potassium channel" evidence="12">
    <location>
        <begin position="92"/>
        <end position="162"/>
    </location>
</feature>
<gene>
    <name evidence="14" type="ORF">GGR27_001224</name>
</gene>
<evidence type="ECO:0000256" key="6">
    <source>
        <dbReference type="ARBA" id="ARBA00022958"/>
    </source>
</evidence>
<evidence type="ECO:0000313" key="15">
    <source>
        <dbReference type="Proteomes" id="UP000770785"/>
    </source>
</evidence>
<comment type="caution">
    <text evidence="14">The sequence shown here is derived from an EMBL/GenBank/DDBJ whole genome shotgun (WGS) entry which is preliminary data.</text>
</comment>